<dbReference type="Proteomes" id="UP001169027">
    <property type="component" value="Unassembled WGS sequence"/>
</dbReference>
<feature type="region of interest" description="Disordered" evidence="1">
    <location>
        <begin position="119"/>
        <end position="146"/>
    </location>
</feature>
<gene>
    <name evidence="2" type="ORF">Q2T77_29220</name>
</gene>
<name>A0ABT8SD68_9BURK</name>
<accession>A0ABT8SD68</accession>
<sequence>MLALSAIAGAAHAQIPVTDGMLIGTVQQSTQQITQALENGFRDQTDTLSDKIADLKKGLANAISGAAETTSKASSGAATVVSEAAQRTASEQATIRNEQRFSGIDPCNVLVSTIGTSEASRGGVTATGGGSGGGGPKPAPGGSAGMNEVLDVAEKRKPAGLPEVEAAKSAKAACSTFASSGLRGDACTDAGFSASNTAGYPDADIRASTLFDGPQTNVDGTKFTRRLTVDMAGAEGTALRALMRNLDQPVQLQDLTKAQRATDAGRQFMALENAFAARMSVAKYPQEAQANLLAAKPELIEMVQQMLKSEDGPFVQKYLDKNVPAWSSKGISMAELIALETQRRYMNKDWQLRLLAMSDTDIARENVRMQAMNAWLQSLALDRQIVASVIESNAAQAAIRSEMMPQLVAANKRAVSR</sequence>
<dbReference type="RefSeq" id="WP_301814399.1">
    <property type="nucleotide sequence ID" value="NZ_JAUJZH010000027.1"/>
</dbReference>
<evidence type="ECO:0000313" key="3">
    <source>
        <dbReference type="Proteomes" id="UP001169027"/>
    </source>
</evidence>
<feature type="compositionally biased region" description="Gly residues" evidence="1">
    <location>
        <begin position="125"/>
        <end position="136"/>
    </location>
</feature>
<protein>
    <recommendedName>
        <fullName evidence="4">Conjugal transfer protein TraW</fullName>
    </recommendedName>
</protein>
<keyword evidence="3" id="KW-1185">Reference proteome</keyword>
<evidence type="ECO:0000256" key="1">
    <source>
        <dbReference type="SAM" id="MobiDB-lite"/>
    </source>
</evidence>
<comment type="caution">
    <text evidence="2">The sequence shown here is derived from an EMBL/GenBank/DDBJ whole genome shotgun (WGS) entry which is preliminary data.</text>
</comment>
<proteinExistence type="predicted"/>
<evidence type="ECO:0008006" key="4">
    <source>
        <dbReference type="Google" id="ProtNLM"/>
    </source>
</evidence>
<dbReference type="EMBL" id="JAUKVY010000027">
    <property type="protein sequence ID" value="MDO1536373.1"/>
    <property type="molecule type" value="Genomic_DNA"/>
</dbReference>
<reference evidence="2" key="1">
    <citation type="submission" date="2023-06" db="EMBL/GenBank/DDBJ databases">
        <authorList>
            <person name="Jiang Y."/>
            <person name="Liu Q."/>
        </authorList>
    </citation>
    <scope>NUCLEOTIDE SEQUENCE</scope>
    <source>
        <strain evidence="2">CGMCC 1.12090</strain>
    </source>
</reference>
<evidence type="ECO:0000313" key="2">
    <source>
        <dbReference type="EMBL" id="MDO1536373.1"/>
    </source>
</evidence>
<organism evidence="2 3">
    <name type="scientific">Variovorax ginsengisoli</name>
    <dbReference type="NCBI Taxonomy" id="363844"/>
    <lineage>
        <taxon>Bacteria</taxon>
        <taxon>Pseudomonadati</taxon>
        <taxon>Pseudomonadota</taxon>
        <taxon>Betaproteobacteria</taxon>
        <taxon>Burkholderiales</taxon>
        <taxon>Comamonadaceae</taxon>
        <taxon>Variovorax</taxon>
    </lineage>
</organism>